<keyword evidence="3" id="KW-1185">Reference proteome</keyword>
<dbReference type="InterPro" id="IPR017462">
    <property type="entry name" value="Sulphur_relay_TusC/DsrF"/>
</dbReference>
<keyword evidence="2" id="KW-0808">Transferase</keyword>
<dbReference type="PANTHER" id="PTHR38780:SF1">
    <property type="entry name" value="PROTEIN TUSC"/>
    <property type="match status" value="1"/>
</dbReference>
<dbReference type="InterPro" id="IPR027396">
    <property type="entry name" value="DsrEFH-like"/>
</dbReference>
<dbReference type="NCBIfam" id="TIGR03010">
    <property type="entry name" value="sulf_tusC_dsrF"/>
    <property type="match status" value="1"/>
</dbReference>
<dbReference type="SUPFAM" id="SSF75169">
    <property type="entry name" value="DsrEFH-like"/>
    <property type="match status" value="1"/>
</dbReference>
<dbReference type="RefSeq" id="WP_108922950.1">
    <property type="nucleotide sequence ID" value="NZ_CP029206.1"/>
</dbReference>
<evidence type="ECO:0000313" key="2">
    <source>
        <dbReference type="EMBL" id="AWI50449.1"/>
    </source>
</evidence>
<protein>
    <submittedName>
        <fullName evidence="2">Sulfurtransferase complex subunit TusC</fullName>
    </submittedName>
</protein>
<accession>A0A2U8FHJ5</accession>
<sequence length="122" mass="14012">MKYKLAILFTQPPFGSATSREGLDALLAASAFCQEEEILILFLNDGVFNLLKNQQPAEILQKDHIATFKLIELYDLTECFVCQESVAARRLENAEWIFSDIRWCSQDEMFAKLQQAEKVLTF</sequence>
<dbReference type="KEGG" id="apor:DDU33_02575"/>
<name>A0A2U8FHJ5_9PAST</name>
<dbReference type="AlphaFoldDB" id="A0A2U8FHJ5"/>
<dbReference type="NCBIfam" id="NF001238">
    <property type="entry name" value="PRK00211.1"/>
    <property type="match status" value="1"/>
</dbReference>
<dbReference type="PANTHER" id="PTHR38780">
    <property type="entry name" value="PROTEIN TUSC"/>
    <property type="match status" value="1"/>
</dbReference>
<dbReference type="Gene3D" id="3.40.1260.10">
    <property type="entry name" value="DsrEFH-like"/>
    <property type="match status" value="1"/>
</dbReference>
<evidence type="ECO:0000313" key="3">
    <source>
        <dbReference type="Proteomes" id="UP000244920"/>
    </source>
</evidence>
<proteinExistence type="inferred from homology"/>
<dbReference type="InterPro" id="IPR003787">
    <property type="entry name" value="Sulphur_relay_DsrE/F-like"/>
</dbReference>
<dbReference type="Proteomes" id="UP000244920">
    <property type="component" value="Chromosome"/>
</dbReference>
<comment type="similarity">
    <text evidence="1">Belongs to the DsrF/TusC family.</text>
</comment>
<dbReference type="GO" id="GO:0016740">
    <property type="term" value="F:transferase activity"/>
    <property type="evidence" value="ECO:0007669"/>
    <property type="project" value="UniProtKB-KW"/>
</dbReference>
<reference evidence="3" key="1">
    <citation type="submission" date="2018-05" db="EMBL/GenBank/DDBJ databases">
        <title>Complete genome sequence of Actinobacillus porcitonsillarum reference strain 9953L55 (CCUG 46996).</title>
        <authorList>
            <person name="Dona V."/>
            <person name="Perreten V."/>
        </authorList>
    </citation>
    <scope>NUCLEOTIDE SEQUENCE [LARGE SCALE GENOMIC DNA]</scope>
    <source>
        <strain evidence="3">9953L55</strain>
    </source>
</reference>
<evidence type="ECO:0000256" key="1">
    <source>
        <dbReference type="ARBA" id="ARBA00005996"/>
    </source>
</evidence>
<organism evidence="2 3">
    <name type="scientific">Actinobacillus porcitonsillarum</name>
    <dbReference type="NCBI Taxonomy" id="189834"/>
    <lineage>
        <taxon>Bacteria</taxon>
        <taxon>Pseudomonadati</taxon>
        <taxon>Pseudomonadota</taxon>
        <taxon>Gammaproteobacteria</taxon>
        <taxon>Pasteurellales</taxon>
        <taxon>Pasteurellaceae</taxon>
        <taxon>Actinobacillus</taxon>
    </lineage>
</organism>
<gene>
    <name evidence="2" type="primary">tusC</name>
    <name evidence="2" type="ORF">DDU33_02575</name>
</gene>
<dbReference type="EMBL" id="CP029206">
    <property type="protein sequence ID" value="AWI50449.1"/>
    <property type="molecule type" value="Genomic_DNA"/>
</dbReference>
<dbReference type="Pfam" id="PF02635">
    <property type="entry name" value="DsrE"/>
    <property type="match status" value="1"/>
</dbReference>